<proteinExistence type="predicted"/>
<dbReference type="Proteomes" id="UP001152622">
    <property type="component" value="Chromosome 16"/>
</dbReference>
<protein>
    <submittedName>
        <fullName evidence="2">Uncharacterized protein</fullName>
    </submittedName>
</protein>
<accession>A0A9Q1IFX0</accession>
<feature type="compositionally biased region" description="Polar residues" evidence="1">
    <location>
        <begin position="49"/>
        <end position="60"/>
    </location>
</feature>
<keyword evidence="3" id="KW-1185">Reference proteome</keyword>
<name>A0A9Q1IFX0_SYNKA</name>
<dbReference type="EMBL" id="JAINUF010000016">
    <property type="protein sequence ID" value="KAJ8340348.1"/>
    <property type="molecule type" value="Genomic_DNA"/>
</dbReference>
<evidence type="ECO:0000313" key="2">
    <source>
        <dbReference type="EMBL" id="KAJ8340348.1"/>
    </source>
</evidence>
<dbReference type="AlphaFoldDB" id="A0A9Q1IFX0"/>
<evidence type="ECO:0000256" key="1">
    <source>
        <dbReference type="SAM" id="MobiDB-lite"/>
    </source>
</evidence>
<sequence length="120" mass="12967">MSEAAERGGGEPPRRAFTDQLHLTPMAVPSIEATAQRACPGAERKTHRTSGPSPGLSTADGSVGSASRHAGRHARGTRPLRGRSGANLVRPVRRGNEHRVPPREPTRTRRPRTHKAYLRG</sequence>
<organism evidence="2 3">
    <name type="scientific">Synaphobranchus kaupii</name>
    <name type="common">Kaup's arrowtooth eel</name>
    <dbReference type="NCBI Taxonomy" id="118154"/>
    <lineage>
        <taxon>Eukaryota</taxon>
        <taxon>Metazoa</taxon>
        <taxon>Chordata</taxon>
        <taxon>Craniata</taxon>
        <taxon>Vertebrata</taxon>
        <taxon>Euteleostomi</taxon>
        <taxon>Actinopterygii</taxon>
        <taxon>Neopterygii</taxon>
        <taxon>Teleostei</taxon>
        <taxon>Anguilliformes</taxon>
        <taxon>Synaphobranchidae</taxon>
        <taxon>Synaphobranchus</taxon>
    </lineage>
</organism>
<feature type="compositionally biased region" description="Basic residues" evidence="1">
    <location>
        <begin position="108"/>
        <end position="120"/>
    </location>
</feature>
<feature type="compositionally biased region" description="Basic and acidic residues" evidence="1">
    <location>
        <begin position="1"/>
        <end position="17"/>
    </location>
</feature>
<evidence type="ECO:0000313" key="3">
    <source>
        <dbReference type="Proteomes" id="UP001152622"/>
    </source>
</evidence>
<reference evidence="2" key="1">
    <citation type="journal article" date="2023" name="Science">
        <title>Genome structures resolve the early diversification of teleost fishes.</title>
        <authorList>
            <person name="Parey E."/>
            <person name="Louis A."/>
            <person name="Montfort J."/>
            <person name="Bouchez O."/>
            <person name="Roques C."/>
            <person name="Iampietro C."/>
            <person name="Lluch J."/>
            <person name="Castinel A."/>
            <person name="Donnadieu C."/>
            <person name="Desvignes T."/>
            <person name="Floi Bucao C."/>
            <person name="Jouanno E."/>
            <person name="Wen M."/>
            <person name="Mejri S."/>
            <person name="Dirks R."/>
            <person name="Jansen H."/>
            <person name="Henkel C."/>
            <person name="Chen W.J."/>
            <person name="Zahm M."/>
            <person name="Cabau C."/>
            <person name="Klopp C."/>
            <person name="Thompson A.W."/>
            <person name="Robinson-Rechavi M."/>
            <person name="Braasch I."/>
            <person name="Lecointre G."/>
            <person name="Bobe J."/>
            <person name="Postlethwait J.H."/>
            <person name="Berthelot C."/>
            <person name="Roest Crollius H."/>
            <person name="Guiguen Y."/>
        </authorList>
    </citation>
    <scope>NUCLEOTIDE SEQUENCE</scope>
    <source>
        <strain evidence="2">WJC10195</strain>
    </source>
</reference>
<feature type="region of interest" description="Disordered" evidence="1">
    <location>
        <begin position="1"/>
        <end position="120"/>
    </location>
</feature>
<comment type="caution">
    <text evidence="2">The sequence shown here is derived from an EMBL/GenBank/DDBJ whole genome shotgun (WGS) entry which is preliminary data.</text>
</comment>
<feature type="compositionally biased region" description="Basic residues" evidence="1">
    <location>
        <begin position="69"/>
        <end position="81"/>
    </location>
</feature>
<feature type="compositionally biased region" description="Basic and acidic residues" evidence="1">
    <location>
        <begin position="94"/>
        <end position="107"/>
    </location>
</feature>
<gene>
    <name evidence="2" type="ORF">SKAU_G00349810</name>
</gene>